<feature type="region of interest" description="Disordered" evidence="2">
    <location>
        <begin position="1214"/>
        <end position="1234"/>
    </location>
</feature>
<dbReference type="OrthoDB" id="275996at2759"/>
<dbReference type="Pfam" id="PF14647">
    <property type="entry name" value="FAM91_N"/>
    <property type="match status" value="2"/>
</dbReference>
<dbReference type="OMA" id="FRGANNS"/>
<dbReference type="VEuPathDB" id="TriTrypDB:BSAL_35490c"/>
<feature type="compositionally biased region" description="Pro residues" evidence="2">
    <location>
        <begin position="953"/>
        <end position="962"/>
    </location>
</feature>
<feature type="region of interest" description="Disordered" evidence="2">
    <location>
        <begin position="1046"/>
        <end position="1091"/>
    </location>
</feature>
<name>A0A0S4JKR7_BODSA</name>
<feature type="region of interest" description="Disordered" evidence="2">
    <location>
        <begin position="218"/>
        <end position="238"/>
    </location>
</feature>
<feature type="compositionally biased region" description="Polar residues" evidence="2">
    <location>
        <begin position="925"/>
        <end position="939"/>
    </location>
</feature>
<feature type="region of interest" description="Disordered" evidence="2">
    <location>
        <begin position="919"/>
        <end position="962"/>
    </location>
</feature>
<dbReference type="Pfam" id="PF14648">
    <property type="entry name" value="FAM91_C"/>
    <property type="match status" value="1"/>
</dbReference>
<evidence type="ECO:0000313" key="6">
    <source>
        <dbReference type="Proteomes" id="UP000051952"/>
    </source>
</evidence>
<dbReference type="InterPro" id="IPR028097">
    <property type="entry name" value="FAM91_C_dom"/>
</dbReference>
<feature type="compositionally biased region" description="Low complexity" evidence="2">
    <location>
        <begin position="312"/>
        <end position="324"/>
    </location>
</feature>
<feature type="domain" description="FAM91 N-terminal" evidence="3">
    <location>
        <begin position="362"/>
        <end position="456"/>
    </location>
</feature>
<evidence type="ECO:0000313" key="5">
    <source>
        <dbReference type="EMBL" id="CUG92094.1"/>
    </source>
</evidence>
<dbReference type="Proteomes" id="UP000051952">
    <property type="component" value="Unassembled WGS sequence"/>
</dbReference>
<feature type="domain" description="FAM91 N-terminal" evidence="3">
    <location>
        <begin position="11"/>
        <end position="193"/>
    </location>
</feature>
<keyword evidence="6" id="KW-1185">Reference proteome</keyword>
<accession>A0A0S4JKR7</accession>
<reference evidence="6" key="1">
    <citation type="submission" date="2015-09" db="EMBL/GenBank/DDBJ databases">
        <authorList>
            <consortium name="Pathogen Informatics"/>
        </authorList>
    </citation>
    <scope>NUCLEOTIDE SEQUENCE [LARGE SCALE GENOMIC DNA]</scope>
    <source>
        <strain evidence="6">Lake Konstanz</strain>
    </source>
</reference>
<proteinExistence type="inferred from homology"/>
<dbReference type="InterPro" id="IPR039199">
    <property type="entry name" value="FAM91"/>
</dbReference>
<feature type="region of interest" description="Disordered" evidence="2">
    <location>
        <begin position="1165"/>
        <end position="1201"/>
    </location>
</feature>
<evidence type="ECO:0000259" key="4">
    <source>
        <dbReference type="Pfam" id="PF14648"/>
    </source>
</evidence>
<dbReference type="PANTHER" id="PTHR28441">
    <property type="entry name" value="PROTEIN FAM91A1"/>
    <property type="match status" value="1"/>
</dbReference>
<evidence type="ECO:0000259" key="3">
    <source>
        <dbReference type="Pfam" id="PF14647"/>
    </source>
</evidence>
<dbReference type="PANTHER" id="PTHR28441:SF2">
    <property type="entry name" value="PROTEIN FAM91A1"/>
    <property type="match status" value="1"/>
</dbReference>
<feature type="compositionally biased region" description="Polar residues" evidence="2">
    <location>
        <begin position="271"/>
        <end position="291"/>
    </location>
</feature>
<feature type="compositionally biased region" description="Low complexity" evidence="2">
    <location>
        <begin position="494"/>
        <end position="513"/>
    </location>
</feature>
<sequence>MLHSVLDDALAAQAPYDQLNTALQQQFTLPEYRSRTIVHSISKADCYTGLPPFVRTILTEKRYAELSISVGLERLQLYPYHQIHVIMEHTKETPLSYYTTMLAMMLRAEKSYDALPNFTAVDILALVGVGRNQYLNLTKEARSKLWWRVSRSTSMIKELLPKEFIASACVEPFDEIWLSDTSSSGQEQLKKTCGKDEALGQLYKRILHRWKTQGKSFIPTTTAASSSGKTPPTSKSLPAPLLVAVATASSARSIATAASSNPEDAPGTPMSRMNTDAPHQTSSSAGVSPTSFERIRPQGTRSSTTSVLLEDSSPSSPGPGVSEPLQDPPPTIYATAASTNPIMDGEQFQQQVLHLQPRPFFYACELPRDGLQTLYRKGLVYRVISIDAQERIRVPPLENFVMNRTSDDPQESLFYRVLSTIDEQTSLDLLAQLLSTELDHVVLAAETFVRLGLAKRIAPYYIPRDLAAYTAVYRGWLRRASGLSSTVASITPGTDGTGWTTSAATTSAPPMTSESIQGSPAAVPITRASWGLFPNTTALPSDSFTSAALTSNGSFGQRKYQVEKDMDSWGDEVVGELFEFYQQQLYSGGASPSNNAEGSNGLVVAPPDRRDKKMVLMYDASLTGLLMMTNLSSDPAFKQDAVTLFEAGKLTDGALLGFVEKLSALETSLGQQQDDVSSIFSMGGDSGADAGGSEAFGGEATKYADSVICLAKVLALLLQPRSDEVEELLGSGVDMRKIESLNELEAKTRYLVLGRKYLSYFSLSPVSCAPLLDLELDNIYGATVALNPSPWMLLALYRAMQEGPGAVLLPFGTRLAQLKPQLMQPKKGHTTTLRVQQLAAEAEVTHCNPHTCLMLMNTMLASSPLFVQRIADVPKVRKADGFFVEHDAYFIAEVSIPFTSLDDEVMEIALEQIQRRARRHRDQKLNNAASTTTAGSNSPLRGAAAGGATSPARPTPSPLAAAAPPPEQLVLAPCNVKSSIVRLFRKAVNAIGVQHTIGYLTLSLTINDTVLMEAFLANRSAGGGAAGMSLHGDYSALFSPFRGANNSSAGNSEAKSPGAAAKKLEDDLQAPPQRSSSPPLPTAPSKEGTHQQFGIAPSGVLFIENAVIVDVGFGFPLQKRHCCTAMMQQVPLRCFGSAAQIANHNTAVKALSSMVLSLVEDVNGACPRPPQSASKEDEDAATDGREDVPPHQNPRSTHDAATTSLRERIRNLALGGSEESGGAPHLGRRGPSNQRHLRVLGSNLNGGSPFPLVLTSFDGRYVSVADDWDPLT</sequence>
<dbReference type="EMBL" id="CYKH01002005">
    <property type="protein sequence ID" value="CUG92094.1"/>
    <property type="molecule type" value="Genomic_DNA"/>
</dbReference>
<feature type="region of interest" description="Disordered" evidence="2">
    <location>
        <begin position="254"/>
        <end position="331"/>
    </location>
</feature>
<evidence type="ECO:0000256" key="2">
    <source>
        <dbReference type="SAM" id="MobiDB-lite"/>
    </source>
</evidence>
<organism evidence="5 6">
    <name type="scientific">Bodo saltans</name>
    <name type="common">Flagellated protozoan</name>
    <dbReference type="NCBI Taxonomy" id="75058"/>
    <lineage>
        <taxon>Eukaryota</taxon>
        <taxon>Discoba</taxon>
        <taxon>Euglenozoa</taxon>
        <taxon>Kinetoplastea</taxon>
        <taxon>Metakinetoplastina</taxon>
        <taxon>Eubodonida</taxon>
        <taxon>Bodonidae</taxon>
        <taxon>Bodo</taxon>
    </lineage>
</organism>
<comment type="similarity">
    <text evidence="1">Belongs to the FAM91 family.</text>
</comment>
<dbReference type="InterPro" id="IPR028091">
    <property type="entry name" value="FAM91_N_dom"/>
</dbReference>
<dbReference type="AlphaFoldDB" id="A0A0S4JKR7"/>
<feature type="region of interest" description="Disordered" evidence="2">
    <location>
        <begin position="494"/>
        <end position="518"/>
    </location>
</feature>
<protein>
    <submittedName>
        <fullName evidence="5">Uncharacterized protein</fullName>
    </submittedName>
</protein>
<gene>
    <name evidence="5" type="ORF">BSAL_35490c</name>
</gene>
<feature type="compositionally biased region" description="Low complexity" evidence="2">
    <location>
        <begin position="219"/>
        <end position="238"/>
    </location>
</feature>
<feature type="domain" description="FAM91 C-terminal" evidence="4">
    <location>
        <begin position="611"/>
        <end position="1166"/>
    </location>
</feature>
<evidence type="ECO:0000256" key="1">
    <source>
        <dbReference type="ARBA" id="ARBA00010319"/>
    </source>
</evidence>